<evidence type="ECO:0000313" key="3">
    <source>
        <dbReference type="Proteomes" id="UP001383192"/>
    </source>
</evidence>
<proteinExistence type="predicted"/>
<dbReference type="AlphaFoldDB" id="A0AAW0AP43"/>
<feature type="compositionally biased region" description="Polar residues" evidence="1">
    <location>
        <begin position="32"/>
        <end position="44"/>
    </location>
</feature>
<reference evidence="2 3" key="1">
    <citation type="submission" date="2024-01" db="EMBL/GenBank/DDBJ databases">
        <title>A draft genome for a cacao thread blight-causing isolate of Paramarasmius palmivorus.</title>
        <authorList>
            <person name="Baruah I.K."/>
            <person name="Bukari Y."/>
            <person name="Amoako-Attah I."/>
            <person name="Meinhardt L.W."/>
            <person name="Bailey B.A."/>
            <person name="Cohen S.P."/>
        </authorList>
    </citation>
    <scope>NUCLEOTIDE SEQUENCE [LARGE SCALE GENOMIC DNA]</scope>
    <source>
        <strain evidence="2 3">GH-12</strain>
    </source>
</reference>
<dbReference type="Proteomes" id="UP001383192">
    <property type="component" value="Unassembled WGS sequence"/>
</dbReference>
<protein>
    <submittedName>
        <fullName evidence="2">Uncharacterized protein</fullName>
    </submittedName>
</protein>
<feature type="region of interest" description="Disordered" evidence="1">
    <location>
        <begin position="1"/>
        <end position="100"/>
    </location>
</feature>
<evidence type="ECO:0000313" key="2">
    <source>
        <dbReference type="EMBL" id="KAK7014726.1"/>
    </source>
</evidence>
<keyword evidence="3" id="KW-1185">Reference proteome</keyword>
<comment type="caution">
    <text evidence="2">The sequence shown here is derived from an EMBL/GenBank/DDBJ whole genome shotgun (WGS) entry which is preliminary data.</text>
</comment>
<sequence>MKDSCPPKHRKAKSKRGEPLNASPIPSPPLQALSTPSIEHSPSAASHADYTPSQLHFSFGSGTQPSHPDSSGYLCPTPSALHPPSLPTTEHITPDSSWYHFPPPATFPNTPYSTLQTTELTESALYKDLPIHVHTPTTFVSHMS</sequence>
<accession>A0AAW0AP43</accession>
<gene>
    <name evidence="2" type="ORF">VNI00_019314</name>
</gene>
<feature type="compositionally biased region" description="Polar residues" evidence="1">
    <location>
        <begin position="51"/>
        <end position="69"/>
    </location>
</feature>
<name>A0AAW0AP43_9AGAR</name>
<dbReference type="EMBL" id="JAYKXP010000356">
    <property type="protein sequence ID" value="KAK7014726.1"/>
    <property type="molecule type" value="Genomic_DNA"/>
</dbReference>
<evidence type="ECO:0000256" key="1">
    <source>
        <dbReference type="SAM" id="MobiDB-lite"/>
    </source>
</evidence>
<feature type="compositionally biased region" description="Polar residues" evidence="1">
    <location>
        <begin position="87"/>
        <end position="96"/>
    </location>
</feature>
<organism evidence="2 3">
    <name type="scientific">Paramarasmius palmivorus</name>
    <dbReference type="NCBI Taxonomy" id="297713"/>
    <lineage>
        <taxon>Eukaryota</taxon>
        <taxon>Fungi</taxon>
        <taxon>Dikarya</taxon>
        <taxon>Basidiomycota</taxon>
        <taxon>Agaricomycotina</taxon>
        <taxon>Agaricomycetes</taxon>
        <taxon>Agaricomycetidae</taxon>
        <taxon>Agaricales</taxon>
        <taxon>Marasmiineae</taxon>
        <taxon>Marasmiaceae</taxon>
        <taxon>Paramarasmius</taxon>
    </lineage>
</organism>